<gene>
    <name evidence="2" type="ORF">OVA965_LOCUS45756</name>
    <name evidence="3" type="ORF">TMI583_LOCUS49542</name>
</gene>
<dbReference type="EMBL" id="CAJOBA010108979">
    <property type="protein sequence ID" value="CAF4547205.1"/>
    <property type="molecule type" value="Genomic_DNA"/>
</dbReference>
<feature type="compositionally biased region" description="Low complexity" evidence="1">
    <location>
        <begin position="21"/>
        <end position="43"/>
    </location>
</feature>
<dbReference type="EMBL" id="CAJNOK010074972">
    <property type="protein sequence ID" value="CAF1671965.1"/>
    <property type="molecule type" value="Genomic_DNA"/>
</dbReference>
<feature type="compositionally biased region" description="Polar residues" evidence="1">
    <location>
        <begin position="1"/>
        <end position="20"/>
    </location>
</feature>
<dbReference type="AlphaFoldDB" id="A0A8S2YC43"/>
<feature type="region of interest" description="Disordered" evidence="1">
    <location>
        <begin position="1"/>
        <end position="90"/>
    </location>
</feature>
<evidence type="ECO:0000313" key="2">
    <source>
        <dbReference type="EMBL" id="CAF1671965.1"/>
    </source>
</evidence>
<name>A0A8S2YC43_9BILA</name>
<feature type="compositionally biased region" description="Polar residues" evidence="1">
    <location>
        <begin position="80"/>
        <end position="90"/>
    </location>
</feature>
<dbReference type="Proteomes" id="UP000682733">
    <property type="component" value="Unassembled WGS sequence"/>
</dbReference>
<dbReference type="Proteomes" id="UP000677228">
    <property type="component" value="Unassembled WGS sequence"/>
</dbReference>
<accession>A0A8S2YC43</accession>
<evidence type="ECO:0000313" key="4">
    <source>
        <dbReference type="Proteomes" id="UP000682733"/>
    </source>
</evidence>
<sequence length="90" mass="9109">MTSLLHTPSGPASVQATSSMNPLTPVNVNQQQQLQPSSPSTSLIAPSPSFQTMGTPSPMMTGIGSPAQLTAPSPMGSGMNIATPSPANLY</sequence>
<comment type="caution">
    <text evidence="3">The sequence shown here is derived from an EMBL/GenBank/DDBJ whole genome shotgun (WGS) entry which is preliminary data.</text>
</comment>
<proteinExistence type="predicted"/>
<feature type="non-terminal residue" evidence="3">
    <location>
        <position position="90"/>
    </location>
</feature>
<reference evidence="3" key="1">
    <citation type="submission" date="2021-02" db="EMBL/GenBank/DDBJ databases">
        <authorList>
            <person name="Nowell W R."/>
        </authorList>
    </citation>
    <scope>NUCLEOTIDE SEQUENCE</scope>
</reference>
<organism evidence="3 4">
    <name type="scientific">Didymodactylos carnosus</name>
    <dbReference type="NCBI Taxonomy" id="1234261"/>
    <lineage>
        <taxon>Eukaryota</taxon>
        <taxon>Metazoa</taxon>
        <taxon>Spiralia</taxon>
        <taxon>Gnathifera</taxon>
        <taxon>Rotifera</taxon>
        <taxon>Eurotatoria</taxon>
        <taxon>Bdelloidea</taxon>
        <taxon>Philodinida</taxon>
        <taxon>Philodinidae</taxon>
        <taxon>Didymodactylos</taxon>
    </lineage>
</organism>
<evidence type="ECO:0000313" key="3">
    <source>
        <dbReference type="EMBL" id="CAF4547205.1"/>
    </source>
</evidence>
<evidence type="ECO:0000256" key="1">
    <source>
        <dbReference type="SAM" id="MobiDB-lite"/>
    </source>
</evidence>
<protein>
    <submittedName>
        <fullName evidence="3">Uncharacterized protein</fullName>
    </submittedName>
</protein>